<evidence type="ECO:0000256" key="3">
    <source>
        <dbReference type="ARBA" id="ARBA00022771"/>
    </source>
</evidence>
<dbReference type="InterPro" id="IPR050652">
    <property type="entry name" value="AN1_A20_ZnFinger"/>
</dbReference>
<evidence type="ECO:0000256" key="1">
    <source>
        <dbReference type="ARBA" id="ARBA00003732"/>
    </source>
</evidence>
<sequence length="123" mass="13326">MNHTNDSGESIEQANQPRLCTNGCGFFANPATMNLCSKCYRDTVSEKERSLSNEKAAAQALNVAAQAPALPTTSQALLACGYTFCGTHRYAEAHTCDFDYKAMGRQSLAQQNPLVMASKLDKL</sequence>
<dbReference type="SMART" id="SM00259">
    <property type="entry name" value="ZnF_A20"/>
    <property type="match status" value="1"/>
</dbReference>
<evidence type="ECO:0000256" key="2">
    <source>
        <dbReference type="ARBA" id="ARBA00022723"/>
    </source>
</evidence>
<accession>A0AAW1P9E7</accession>
<dbReference type="InterPro" id="IPR000058">
    <property type="entry name" value="Znf_AN1"/>
</dbReference>
<dbReference type="PANTHER" id="PTHR10634:SF98">
    <property type="entry name" value="ZINC FINGER A20 AND AN1 DOMAIN-CONTAINING STRESS-ASSOCIATED PROTEIN 3"/>
    <property type="match status" value="1"/>
</dbReference>
<protein>
    <recommendedName>
        <fullName evidence="5">A20-type domain-containing protein</fullName>
    </recommendedName>
</protein>
<dbReference type="SMART" id="SM00154">
    <property type="entry name" value="ZnF_AN1"/>
    <property type="match status" value="1"/>
</dbReference>
<comment type="caution">
    <text evidence="6">The sequence shown here is derived from an EMBL/GenBank/DDBJ whole genome shotgun (WGS) entry which is preliminary data.</text>
</comment>
<dbReference type="Pfam" id="PF01754">
    <property type="entry name" value="zf-A20"/>
    <property type="match status" value="1"/>
</dbReference>
<name>A0AAW1P9E7_9CHLO</name>
<keyword evidence="2" id="KW-0479">Metal-binding</keyword>
<dbReference type="PANTHER" id="PTHR10634">
    <property type="entry name" value="AN1-TYPE ZINC FINGER PROTEIN"/>
    <property type="match status" value="1"/>
</dbReference>
<dbReference type="SUPFAM" id="SSF57716">
    <property type="entry name" value="Glucocorticoid receptor-like (DNA-binding domain)"/>
    <property type="match status" value="1"/>
</dbReference>
<feature type="domain" description="A20-type" evidence="5">
    <location>
        <begin position="14"/>
        <end position="48"/>
    </location>
</feature>
<dbReference type="SUPFAM" id="SSF118310">
    <property type="entry name" value="AN1-like Zinc finger"/>
    <property type="match status" value="1"/>
</dbReference>
<keyword evidence="3" id="KW-0863">Zinc-finger</keyword>
<dbReference type="PROSITE" id="PS51036">
    <property type="entry name" value="ZF_A20"/>
    <property type="match status" value="1"/>
</dbReference>
<evidence type="ECO:0000313" key="7">
    <source>
        <dbReference type="Proteomes" id="UP001489004"/>
    </source>
</evidence>
<dbReference type="AlphaFoldDB" id="A0AAW1P9E7"/>
<evidence type="ECO:0000259" key="5">
    <source>
        <dbReference type="PROSITE" id="PS51036"/>
    </source>
</evidence>
<gene>
    <name evidence="6" type="ORF">WJX72_011836</name>
</gene>
<keyword evidence="7" id="KW-1185">Reference proteome</keyword>
<reference evidence="6 7" key="1">
    <citation type="journal article" date="2024" name="Nat. Commun.">
        <title>Phylogenomics reveals the evolutionary origins of lichenization in chlorophyte algae.</title>
        <authorList>
            <person name="Puginier C."/>
            <person name="Libourel C."/>
            <person name="Otte J."/>
            <person name="Skaloud P."/>
            <person name="Haon M."/>
            <person name="Grisel S."/>
            <person name="Petersen M."/>
            <person name="Berrin J.G."/>
            <person name="Delaux P.M."/>
            <person name="Dal Grande F."/>
            <person name="Keller J."/>
        </authorList>
    </citation>
    <scope>NUCLEOTIDE SEQUENCE [LARGE SCALE GENOMIC DNA]</scope>
    <source>
        <strain evidence="6 7">SAG 2043</strain>
    </source>
</reference>
<proteinExistence type="predicted"/>
<dbReference type="GO" id="GO:0003677">
    <property type="term" value="F:DNA binding"/>
    <property type="evidence" value="ECO:0007669"/>
    <property type="project" value="InterPro"/>
</dbReference>
<evidence type="ECO:0000256" key="4">
    <source>
        <dbReference type="ARBA" id="ARBA00022833"/>
    </source>
</evidence>
<keyword evidence="4" id="KW-0862">Zinc</keyword>
<comment type="function">
    <text evidence="1">May be involved in environmental stress response.</text>
</comment>
<evidence type="ECO:0000313" key="6">
    <source>
        <dbReference type="EMBL" id="KAK9806370.1"/>
    </source>
</evidence>
<dbReference type="GO" id="GO:0008270">
    <property type="term" value="F:zinc ion binding"/>
    <property type="evidence" value="ECO:0007669"/>
    <property type="project" value="UniProtKB-KW"/>
</dbReference>
<organism evidence="6 7">
    <name type="scientific">[Myrmecia] bisecta</name>
    <dbReference type="NCBI Taxonomy" id="41462"/>
    <lineage>
        <taxon>Eukaryota</taxon>
        <taxon>Viridiplantae</taxon>
        <taxon>Chlorophyta</taxon>
        <taxon>core chlorophytes</taxon>
        <taxon>Trebouxiophyceae</taxon>
        <taxon>Trebouxiales</taxon>
        <taxon>Trebouxiaceae</taxon>
        <taxon>Myrmecia</taxon>
    </lineage>
</organism>
<dbReference type="Gene3D" id="1.20.5.4770">
    <property type="match status" value="1"/>
</dbReference>
<dbReference type="InterPro" id="IPR035896">
    <property type="entry name" value="AN1-like_Znf"/>
</dbReference>
<dbReference type="Pfam" id="PF01428">
    <property type="entry name" value="zf-AN1"/>
    <property type="match status" value="1"/>
</dbReference>
<dbReference type="EMBL" id="JALJOR010000014">
    <property type="protein sequence ID" value="KAK9806370.1"/>
    <property type="molecule type" value="Genomic_DNA"/>
</dbReference>
<dbReference type="Proteomes" id="UP001489004">
    <property type="component" value="Unassembled WGS sequence"/>
</dbReference>
<dbReference type="InterPro" id="IPR002653">
    <property type="entry name" value="Znf_A20"/>
</dbReference>